<dbReference type="InterPro" id="IPR050383">
    <property type="entry name" value="GlyoxalaseI/FosfomycinResist"/>
</dbReference>
<dbReference type="PANTHER" id="PTHR21366:SF22">
    <property type="entry name" value="VOC DOMAIN-CONTAINING PROTEIN"/>
    <property type="match status" value="1"/>
</dbReference>
<name>A0A929F8Q5_LEPEC</name>
<proteinExistence type="predicted"/>
<dbReference type="SUPFAM" id="SSF54593">
    <property type="entry name" value="Glyoxalase/Bleomycin resistance protein/Dihydroxybiphenyl dioxygenase"/>
    <property type="match status" value="1"/>
</dbReference>
<dbReference type="EMBL" id="JADEXP010000274">
    <property type="protein sequence ID" value="MBE9069440.1"/>
    <property type="molecule type" value="Genomic_DNA"/>
</dbReference>
<dbReference type="InterPro" id="IPR004360">
    <property type="entry name" value="Glyas_Fos-R_dOase_dom"/>
</dbReference>
<keyword evidence="3" id="KW-1185">Reference proteome</keyword>
<dbReference type="Proteomes" id="UP000615026">
    <property type="component" value="Unassembled WGS sequence"/>
</dbReference>
<reference evidence="2" key="1">
    <citation type="submission" date="2020-10" db="EMBL/GenBank/DDBJ databases">
        <authorList>
            <person name="Castelo-Branco R."/>
            <person name="Eusebio N."/>
            <person name="Adriana R."/>
            <person name="Vieira A."/>
            <person name="Brugerolle De Fraissinette N."/>
            <person name="Rezende De Castro R."/>
            <person name="Schneider M.P."/>
            <person name="Vasconcelos V."/>
            <person name="Leao P.N."/>
        </authorList>
    </citation>
    <scope>NUCLEOTIDE SEQUENCE</scope>
    <source>
        <strain evidence="2">LEGE 11479</strain>
    </source>
</reference>
<comment type="caution">
    <text evidence="2">The sequence shown here is derived from an EMBL/GenBank/DDBJ whole genome shotgun (WGS) entry which is preliminary data.</text>
</comment>
<dbReference type="PROSITE" id="PS51819">
    <property type="entry name" value="VOC"/>
    <property type="match status" value="1"/>
</dbReference>
<organism evidence="2 3">
    <name type="scientific">Leptolyngbya cf. ectocarpi LEGE 11479</name>
    <dbReference type="NCBI Taxonomy" id="1828722"/>
    <lineage>
        <taxon>Bacteria</taxon>
        <taxon>Bacillati</taxon>
        <taxon>Cyanobacteriota</taxon>
        <taxon>Cyanophyceae</taxon>
        <taxon>Leptolyngbyales</taxon>
        <taxon>Leptolyngbyaceae</taxon>
        <taxon>Leptolyngbya group</taxon>
        <taxon>Leptolyngbya</taxon>
    </lineage>
</organism>
<evidence type="ECO:0000259" key="1">
    <source>
        <dbReference type="PROSITE" id="PS51819"/>
    </source>
</evidence>
<protein>
    <submittedName>
        <fullName evidence="2">VOC family protein</fullName>
    </submittedName>
</protein>
<dbReference type="InterPro" id="IPR029068">
    <property type="entry name" value="Glyas_Bleomycin-R_OHBP_Dase"/>
</dbReference>
<evidence type="ECO:0000313" key="3">
    <source>
        <dbReference type="Proteomes" id="UP000615026"/>
    </source>
</evidence>
<accession>A0A929F8Q5</accession>
<dbReference type="InterPro" id="IPR037523">
    <property type="entry name" value="VOC_core"/>
</dbReference>
<dbReference type="Pfam" id="PF00903">
    <property type="entry name" value="Glyoxalase"/>
    <property type="match status" value="1"/>
</dbReference>
<evidence type="ECO:0000313" key="2">
    <source>
        <dbReference type="EMBL" id="MBE9069440.1"/>
    </source>
</evidence>
<gene>
    <name evidence="2" type="ORF">IQ260_22600</name>
</gene>
<feature type="domain" description="VOC" evidence="1">
    <location>
        <begin position="4"/>
        <end position="119"/>
    </location>
</feature>
<dbReference type="AlphaFoldDB" id="A0A929F8Q5"/>
<dbReference type="PANTHER" id="PTHR21366">
    <property type="entry name" value="GLYOXALASE FAMILY PROTEIN"/>
    <property type="match status" value="1"/>
</dbReference>
<dbReference type="Gene3D" id="3.10.180.10">
    <property type="entry name" value="2,3-Dihydroxybiphenyl 1,2-Dioxygenase, domain 1"/>
    <property type="match status" value="1"/>
</dbReference>
<sequence length="119" mass="13146">MLQTLLHAAINVSDLAAAEYFYGNVLGLTKVQRVLKFPGAWYELDGFQIHLIVANYDYVQPVPTEKWGRQAHLAFAIADLEMAKQRLTAANAPIQPSASGRSAIFTHDPDGHVIELSQL</sequence>